<dbReference type="AlphaFoldDB" id="A0A9K3KLP6"/>
<dbReference type="OrthoDB" id="42907at2759"/>
<feature type="region of interest" description="Disordered" evidence="1">
    <location>
        <begin position="977"/>
        <end position="996"/>
    </location>
</feature>
<evidence type="ECO:0000256" key="1">
    <source>
        <dbReference type="SAM" id="MobiDB-lite"/>
    </source>
</evidence>
<feature type="transmembrane region" description="Helical" evidence="2">
    <location>
        <begin position="948"/>
        <end position="969"/>
    </location>
</feature>
<protein>
    <submittedName>
        <fullName evidence="3">Uncharacterized protein</fullName>
    </submittedName>
</protein>
<evidence type="ECO:0000313" key="4">
    <source>
        <dbReference type="Proteomes" id="UP000693970"/>
    </source>
</evidence>
<evidence type="ECO:0000256" key="2">
    <source>
        <dbReference type="SAM" id="Phobius"/>
    </source>
</evidence>
<reference evidence="3" key="1">
    <citation type="journal article" date="2021" name="Sci. Rep.">
        <title>Diploid genomic architecture of Nitzschia inconspicua, an elite biomass production diatom.</title>
        <authorList>
            <person name="Oliver A."/>
            <person name="Podell S."/>
            <person name="Pinowska A."/>
            <person name="Traller J.C."/>
            <person name="Smith S.R."/>
            <person name="McClure R."/>
            <person name="Beliaev A."/>
            <person name="Bohutskyi P."/>
            <person name="Hill E.A."/>
            <person name="Rabines A."/>
            <person name="Zheng H."/>
            <person name="Allen L.Z."/>
            <person name="Kuo A."/>
            <person name="Grigoriev I.V."/>
            <person name="Allen A.E."/>
            <person name="Hazlebeck D."/>
            <person name="Allen E.E."/>
        </authorList>
    </citation>
    <scope>NUCLEOTIDE SEQUENCE</scope>
    <source>
        <strain evidence="3">Hildebrandi</strain>
    </source>
</reference>
<keyword evidence="2" id="KW-1133">Transmembrane helix</keyword>
<reference evidence="3" key="2">
    <citation type="submission" date="2021-04" db="EMBL/GenBank/DDBJ databases">
        <authorList>
            <person name="Podell S."/>
        </authorList>
    </citation>
    <scope>NUCLEOTIDE SEQUENCE</scope>
    <source>
        <strain evidence="3">Hildebrandi</strain>
    </source>
</reference>
<dbReference type="Proteomes" id="UP000693970">
    <property type="component" value="Unassembled WGS sequence"/>
</dbReference>
<proteinExistence type="predicted"/>
<comment type="caution">
    <text evidence="3">The sequence shown here is derived from an EMBL/GenBank/DDBJ whole genome shotgun (WGS) entry which is preliminary data.</text>
</comment>
<keyword evidence="2" id="KW-0812">Transmembrane</keyword>
<dbReference type="EMBL" id="JAGRRH010000022">
    <property type="protein sequence ID" value="KAG7345078.1"/>
    <property type="molecule type" value="Genomic_DNA"/>
</dbReference>
<accession>A0A9K3KLP6</accession>
<gene>
    <name evidence="3" type="ORF">IV203_032609</name>
</gene>
<feature type="compositionally biased region" description="Acidic residues" evidence="1">
    <location>
        <begin position="983"/>
        <end position="996"/>
    </location>
</feature>
<keyword evidence="2" id="KW-0472">Membrane</keyword>
<keyword evidence="4" id="KW-1185">Reference proteome</keyword>
<organism evidence="3 4">
    <name type="scientific">Nitzschia inconspicua</name>
    <dbReference type="NCBI Taxonomy" id="303405"/>
    <lineage>
        <taxon>Eukaryota</taxon>
        <taxon>Sar</taxon>
        <taxon>Stramenopiles</taxon>
        <taxon>Ochrophyta</taxon>
        <taxon>Bacillariophyta</taxon>
        <taxon>Bacillariophyceae</taxon>
        <taxon>Bacillariophycidae</taxon>
        <taxon>Bacillariales</taxon>
        <taxon>Bacillariaceae</taxon>
        <taxon>Nitzschia</taxon>
    </lineage>
</organism>
<name>A0A9K3KLP6_9STRA</name>
<sequence length="996" mass="113141">MFLGLEEEEDKCVKPNVKKRRAYKDHLEELKESPHFERWKEGKTDCVGRPAAPLALLLLTALRYLGRGWTFDDLSEATAISEEVIRVFFHRYIEFGSTTLFQKYVLAPTTLEHANQQGNEYTMAGHVGSMDITHVLCHKVKHKLRQSHLGFKLNGTARTYNLVCNHIRRILSTTTDNPARWNDKTIIKFDSFVMELYNGDYLADVLPFKALRTPTRFGRHAVHCIICFWRLMAWTRNGKMVRQGDGGNHDATDVRFAISRLNNPGTARNYDSSAMGPGNNRDTDVPPVDSVQMLPHRQPAINSLRALTLEEFRNRLVVHFDIAFKKREVVWPIRNRRKQRLDNNYLVLRNRRRQRLDKNYDRWIASKASYSCRGYLLVIFHYSLPGNRICRNNMKFVKAAIAAVAAFASLGEAKLSGDKAEWKKTLNERMKKNMYNKEVLMAGAKPHNKAAEDFENMRKLGNNFEITADYSIQFISCFSLSTSYDELFENNQNNGGSIGLTLMSKGKAVPERSYAIFKLCYSSHCDYTGNDPSLEYVIDLSVYVQALVMYLPEQVENFCEGCQQNQDACYAQLYGGYGYAGMYGYNGQAYQQSYSQEQQQQAYNYQNVNNVQYSGANAWTQGYNYYGNNQQQANAQQMSNNNGNRRSLADLHRAESRQLENGQTVRQLDCNLCLQYNCIAPQNGGNYNQDMYGFEAAAEWLTTISQCYQTGAVYSQNGAYYQQGGNNQGNMYAGFICNDEGTGVEIGMFLDEECILYLPEESFETYMNLYDSTYQSMTEDIIEFTFSSATFSCKDEEVVYTTQNVDGYQYNYQNYNNANDKNEAAGWCQYLYDNELGAFPTGLYDCGGKAYGNYYGYNLYDDDNQYKNIYSWYQYEISEENSIDMQEVCMVVKKANGNLHTFYNGNTGHLYKYGSSGSNIPDSVNEFVEGTGTSSVSYKKGNADLSGAAKFGIIAAVGVVVGAIVAAVIKVRSGSSDKTEPLMEGELDEKDEGTMA</sequence>
<evidence type="ECO:0000313" key="3">
    <source>
        <dbReference type="EMBL" id="KAG7345078.1"/>
    </source>
</evidence>